<dbReference type="Proteomes" id="UP000796880">
    <property type="component" value="Unassembled WGS sequence"/>
</dbReference>
<gene>
    <name evidence="1" type="ORF">FNV43_RR18591</name>
</gene>
<comment type="caution">
    <text evidence="1">The sequence shown here is derived from an EMBL/GenBank/DDBJ whole genome shotgun (WGS) entry which is preliminary data.</text>
</comment>
<dbReference type="EMBL" id="VOIH02000008">
    <property type="protein sequence ID" value="KAF3440307.1"/>
    <property type="molecule type" value="Genomic_DNA"/>
</dbReference>
<dbReference type="AlphaFoldDB" id="A0A8K0GT28"/>
<organism evidence="1 2">
    <name type="scientific">Rhamnella rubrinervis</name>
    <dbReference type="NCBI Taxonomy" id="2594499"/>
    <lineage>
        <taxon>Eukaryota</taxon>
        <taxon>Viridiplantae</taxon>
        <taxon>Streptophyta</taxon>
        <taxon>Embryophyta</taxon>
        <taxon>Tracheophyta</taxon>
        <taxon>Spermatophyta</taxon>
        <taxon>Magnoliopsida</taxon>
        <taxon>eudicotyledons</taxon>
        <taxon>Gunneridae</taxon>
        <taxon>Pentapetalae</taxon>
        <taxon>rosids</taxon>
        <taxon>fabids</taxon>
        <taxon>Rosales</taxon>
        <taxon>Rhamnaceae</taxon>
        <taxon>rhamnoid group</taxon>
        <taxon>Rhamneae</taxon>
        <taxon>Rhamnella</taxon>
    </lineage>
</organism>
<evidence type="ECO:0000313" key="2">
    <source>
        <dbReference type="Proteomes" id="UP000796880"/>
    </source>
</evidence>
<keyword evidence="2" id="KW-1185">Reference proteome</keyword>
<evidence type="ECO:0000313" key="1">
    <source>
        <dbReference type="EMBL" id="KAF3440307.1"/>
    </source>
</evidence>
<protein>
    <submittedName>
        <fullName evidence="1">Uncharacterized protein</fullName>
    </submittedName>
</protein>
<proteinExistence type="predicted"/>
<accession>A0A8K0GT28</accession>
<sequence>MYDMINNNRFGWNAIRHCVKVDSDKAWTAYVQDRATEIGVETLTGIVEDLNLDSEQEHNTNFGNTDINSPMSVNQPDTSDATLLTPTQSSGMKRLQAKEDITKRFGEVAFMFKKLAEKFERNDTNYPEYLVEELDRLGFSVMDNLKSNEK</sequence>
<name>A0A8K0GT28_9ROSA</name>
<reference evidence="1" key="1">
    <citation type="submission" date="2020-03" db="EMBL/GenBank/DDBJ databases">
        <title>A high-quality chromosome-level genome assembly of a woody plant with both climbing and erect habits, Rhamnella rubrinervis.</title>
        <authorList>
            <person name="Lu Z."/>
            <person name="Yang Y."/>
            <person name="Zhu X."/>
            <person name="Sun Y."/>
        </authorList>
    </citation>
    <scope>NUCLEOTIDE SEQUENCE</scope>
    <source>
        <strain evidence="1">BYM</strain>
        <tissue evidence="1">Leaf</tissue>
    </source>
</reference>